<protein>
    <recommendedName>
        <fullName evidence="6 16">NADPH:adrenodoxin oxidoreductase, mitochondrial</fullName>
        <ecNumber evidence="5 16">1.18.1.6</ecNumber>
    </recommendedName>
</protein>
<sequence length="464" mass="50768">MSCMRRVFMAGHSARVRQLSGQAAVPRVCVVGSGPAGFYVTQHLVKNNNRMEVDIYERLPVPFGLVRYGVAPDHPEVKNVINTFTKTAQHPNVKFYGNVTLGADVTLRELREAYHAIVLTYGAERDRELGVAGESLRNVLSARQFVGWYNGLPADRDLAVTLDTDTAVVLGQGNVAVDVARVLLTHIDVLKKTDMTEHALAVLAGSRVRRVVLVGRRGPLQVAFTIKELREMTRLPNVRTEFIAGQMDNVQPFLSKLARPRRRLTELMLQTAAASFPPQNDKLFQLMFLRSPLSFRGEQTVSGVELAFNTLQGDNLENQKAVATEATETLSCGLALRSIGYQSVAADPDIPFDSSRSVVVQEPGLYAAGWLATGPVGVILSTMSNAFEVANTINRDLSGDAVDSTVTKPGSGYVLQLLRERGVPTVDFSGWERIDQEETRRGAAVGKPREKIVNIAEMLEIGAV</sequence>
<comment type="catalytic activity">
    <reaction evidence="15 16">
        <text>2 reduced [adrenodoxin] + NADP(+) + H(+) = 2 oxidized [adrenodoxin] + NADPH</text>
        <dbReference type="Rhea" id="RHEA:42312"/>
        <dbReference type="Rhea" id="RHEA-COMP:9998"/>
        <dbReference type="Rhea" id="RHEA-COMP:9999"/>
        <dbReference type="ChEBI" id="CHEBI:15378"/>
        <dbReference type="ChEBI" id="CHEBI:33737"/>
        <dbReference type="ChEBI" id="CHEBI:33738"/>
        <dbReference type="ChEBI" id="CHEBI:57783"/>
        <dbReference type="ChEBI" id="CHEBI:58349"/>
        <dbReference type="EC" id="1.18.1.6"/>
    </reaction>
</comment>
<comment type="cofactor">
    <cofactor evidence="1 16 17">
        <name>FAD</name>
        <dbReference type="ChEBI" id="CHEBI:57692"/>
    </cofactor>
</comment>
<dbReference type="EC" id="1.18.1.6" evidence="5 16"/>
<name>A0A1B6KKK1_9HEMI</name>
<proteinExistence type="inferred from homology"/>
<feature type="binding site" evidence="18">
    <location>
        <position position="377"/>
    </location>
    <ligand>
        <name>NADP(+)</name>
        <dbReference type="ChEBI" id="CHEBI:58349"/>
    </ligand>
</feature>
<dbReference type="PRINTS" id="PR00419">
    <property type="entry name" value="ADXRDTASE"/>
</dbReference>
<dbReference type="GO" id="GO:0005739">
    <property type="term" value="C:mitochondrion"/>
    <property type="evidence" value="ECO:0007669"/>
    <property type="project" value="UniProtKB-SubCell"/>
</dbReference>
<evidence type="ECO:0000256" key="9">
    <source>
        <dbReference type="ARBA" id="ARBA00022827"/>
    </source>
</evidence>
<dbReference type="AlphaFoldDB" id="A0A1B6KKK1"/>
<organism evidence="20">
    <name type="scientific">Graphocephala atropunctata</name>
    <dbReference type="NCBI Taxonomy" id="36148"/>
    <lineage>
        <taxon>Eukaryota</taxon>
        <taxon>Metazoa</taxon>
        <taxon>Ecdysozoa</taxon>
        <taxon>Arthropoda</taxon>
        <taxon>Hexapoda</taxon>
        <taxon>Insecta</taxon>
        <taxon>Pterygota</taxon>
        <taxon>Neoptera</taxon>
        <taxon>Paraneoptera</taxon>
        <taxon>Hemiptera</taxon>
        <taxon>Auchenorrhyncha</taxon>
        <taxon>Membracoidea</taxon>
        <taxon>Cicadellidae</taxon>
        <taxon>Cicadellinae</taxon>
        <taxon>Cicadellini</taxon>
        <taxon>Graphocephala</taxon>
    </lineage>
</organism>
<evidence type="ECO:0000256" key="7">
    <source>
        <dbReference type="ARBA" id="ARBA00022448"/>
    </source>
</evidence>
<dbReference type="SUPFAM" id="SSF51971">
    <property type="entry name" value="Nucleotide-binding domain"/>
    <property type="match status" value="2"/>
</dbReference>
<feature type="binding site" evidence="17">
    <location>
        <position position="370"/>
    </location>
    <ligand>
        <name>FAD</name>
        <dbReference type="ChEBI" id="CHEBI:57692"/>
    </ligand>
</feature>
<dbReference type="InterPro" id="IPR021163">
    <property type="entry name" value="Ferredox_Rdtase_adrenod"/>
</dbReference>
<evidence type="ECO:0000256" key="3">
    <source>
        <dbReference type="ARBA" id="ARBA00004731"/>
    </source>
</evidence>
<keyword evidence="12" id="KW-0249">Electron transport</keyword>
<dbReference type="InterPro" id="IPR023753">
    <property type="entry name" value="FAD/NAD-binding_dom"/>
</dbReference>
<keyword evidence="13 16" id="KW-0560">Oxidoreductase</keyword>
<dbReference type="InterPro" id="IPR036188">
    <property type="entry name" value="FAD/NAD-bd_sf"/>
</dbReference>
<keyword evidence="9 16" id="KW-0274">FAD</keyword>
<feature type="binding site" evidence="17">
    <location>
        <position position="57"/>
    </location>
    <ligand>
        <name>FAD</name>
        <dbReference type="ChEBI" id="CHEBI:57692"/>
    </ligand>
</feature>
<feature type="binding site" evidence="17">
    <location>
        <position position="101"/>
    </location>
    <ligand>
        <name>FAD</name>
        <dbReference type="ChEBI" id="CHEBI:57692"/>
    </ligand>
</feature>
<keyword evidence="11" id="KW-0809">Transit peptide</keyword>
<evidence type="ECO:0000256" key="1">
    <source>
        <dbReference type="ARBA" id="ARBA00001974"/>
    </source>
</evidence>
<dbReference type="GO" id="GO:0008203">
    <property type="term" value="P:cholesterol metabolic process"/>
    <property type="evidence" value="ECO:0007669"/>
    <property type="project" value="UniProtKB-UniPathway"/>
</dbReference>
<keyword evidence="10 16" id="KW-0521">NADP</keyword>
<dbReference type="EMBL" id="GEBQ01027998">
    <property type="protein sequence ID" value="JAT11979.1"/>
    <property type="molecule type" value="Transcribed_RNA"/>
</dbReference>
<gene>
    <name evidence="20" type="ORF">g.29831</name>
</gene>
<evidence type="ECO:0000256" key="8">
    <source>
        <dbReference type="ARBA" id="ARBA00022630"/>
    </source>
</evidence>
<evidence type="ECO:0000256" key="16">
    <source>
        <dbReference type="PIRNR" id="PIRNR000362"/>
    </source>
</evidence>
<dbReference type="Gene3D" id="3.50.50.60">
    <property type="entry name" value="FAD/NAD(P)-binding domain"/>
    <property type="match status" value="1"/>
</dbReference>
<feature type="binding site" evidence="17">
    <location>
        <position position="36"/>
    </location>
    <ligand>
        <name>FAD</name>
        <dbReference type="ChEBI" id="CHEBI:57692"/>
    </ligand>
</feature>
<evidence type="ECO:0000256" key="14">
    <source>
        <dbReference type="ARBA" id="ARBA00023128"/>
    </source>
</evidence>
<evidence type="ECO:0000256" key="12">
    <source>
        <dbReference type="ARBA" id="ARBA00022982"/>
    </source>
</evidence>
<feature type="binding site" evidence="18">
    <location>
        <begin position="172"/>
        <end position="175"/>
    </location>
    <ligand>
        <name>NADP(+)</name>
        <dbReference type="ChEBI" id="CHEBI:58349"/>
    </ligand>
</feature>
<evidence type="ECO:0000256" key="15">
    <source>
        <dbReference type="ARBA" id="ARBA00048933"/>
    </source>
</evidence>
<dbReference type="FunFam" id="3.50.50.60:FF:000036">
    <property type="entry name" value="NADPH:adrenodoxin oxidoreductase, mitochondrial"/>
    <property type="match status" value="1"/>
</dbReference>
<dbReference type="Gene3D" id="3.40.50.720">
    <property type="entry name" value="NAD(P)-binding Rossmann-like Domain"/>
    <property type="match status" value="1"/>
</dbReference>
<feature type="binding site" evidence="17">
    <location>
        <position position="65"/>
    </location>
    <ligand>
        <name>FAD</name>
        <dbReference type="ChEBI" id="CHEBI:57692"/>
    </ligand>
</feature>
<evidence type="ECO:0000259" key="19">
    <source>
        <dbReference type="Pfam" id="PF07992"/>
    </source>
</evidence>
<evidence type="ECO:0000256" key="17">
    <source>
        <dbReference type="PIRSR" id="PIRSR000362-1"/>
    </source>
</evidence>
<evidence type="ECO:0000313" key="20">
    <source>
        <dbReference type="EMBL" id="JAT11979.1"/>
    </source>
</evidence>
<reference evidence="20" key="1">
    <citation type="submission" date="2015-11" db="EMBL/GenBank/DDBJ databases">
        <title>De novo transcriptome assembly of four potential Pierce s Disease insect vectors from Arizona vineyards.</title>
        <authorList>
            <person name="Tassone E.E."/>
        </authorList>
    </citation>
    <scope>NUCLEOTIDE SEQUENCE</scope>
</reference>
<dbReference type="GO" id="GO:0016491">
    <property type="term" value="F:oxidoreductase activity"/>
    <property type="evidence" value="ECO:0007669"/>
    <property type="project" value="UniProtKB-KW"/>
</dbReference>
<keyword evidence="8 16" id="KW-0285">Flavoprotein</keyword>
<comment type="similarity">
    <text evidence="4 16">Belongs to the ferredoxin--NADP reductase type 1 family.</text>
</comment>
<evidence type="ECO:0000256" key="4">
    <source>
        <dbReference type="ARBA" id="ARBA00008312"/>
    </source>
</evidence>
<dbReference type="PIRSF" id="PIRSF000362">
    <property type="entry name" value="FNR"/>
    <property type="match status" value="1"/>
</dbReference>
<accession>A0A1B6KKK1</accession>
<evidence type="ECO:0000256" key="11">
    <source>
        <dbReference type="ARBA" id="ARBA00022946"/>
    </source>
</evidence>
<keyword evidence="7" id="KW-0813">Transport</keyword>
<evidence type="ECO:0000256" key="10">
    <source>
        <dbReference type="ARBA" id="ARBA00022857"/>
    </source>
</evidence>
<dbReference type="UniPathway" id="UPA00296"/>
<keyword evidence="14 16" id="KW-0496">Mitochondrion</keyword>
<comment type="subcellular location">
    <subcellularLocation>
        <location evidence="2 16">Mitochondrion</location>
    </subcellularLocation>
</comment>
<evidence type="ECO:0000256" key="5">
    <source>
        <dbReference type="ARBA" id="ARBA00013219"/>
    </source>
</evidence>
<feature type="binding site" evidence="18">
    <location>
        <position position="228"/>
    </location>
    <ligand>
        <name>NADP(+)</name>
        <dbReference type="ChEBI" id="CHEBI:58349"/>
    </ligand>
</feature>
<feature type="domain" description="FAD/NAD(P)-binding" evidence="19">
    <location>
        <begin position="27"/>
        <end position="184"/>
    </location>
</feature>
<evidence type="ECO:0000256" key="2">
    <source>
        <dbReference type="ARBA" id="ARBA00004173"/>
    </source>
</evidence>
<comment type="pathway">
    <text evidence="3">Steroid metabolism; cholesterol metabolism.</text>
</comment>
<evidence type="ECO:0000256" key="13">
    <source>
        <dbReference type="ARBA" id="ARBA00023002"/>
    </source>
</evidence>
<dbReference type="InterPro" id="IPR055275">
    <property type="entry name" value="Ferredox_Rdtase"/>
</dbReference>
<feature type="binding site" evidence="17">
    <location>
        <begin position="377"/>
        <end position="379"/>
    </location>
    <ligand>
        <name>FAD</name>
        <dbReference type="ChEBI" id="CHEBI:57692"/>
    </ligand>
</feature>
<dbReference type="PANTHER" id="PTHR48467:SF1">
    <property type="entry name" value="GLUTAMATE SYNTHASE 1 [NADH], CHLOROPLASTIC-LIKE"/>
    <property type="match status" value="1"/>
</dbReference>
<feature type="binding site" evidence="18">
    <location>
        <begin position="216"/>
        <end position="217"/>
    </location>
    <ligand>
        <name>NADP(+)</name>
        <dbReference type="ChEBI" id="CHEBI:58349"/>
    </ligand>
</feature>
<evidence type="ECO:0000256" key="6">
    <source>
        <dbReference type="ARBA" id="ARBA00016287"/>
    </source>
</evidence>
<dbReference type="PANTHER" id="PTHR48467">
    <property type="entry name" value="GLUTAMATE SYNTHASE 1 [NADH], CHLOROPLASTIC-LIKE"/>
    <property type="match status" value="1"/>
</dbReference>
<dbReference type="Pfam" id="PF07992">
    <property type="entry name" value="Pyr_redox_2"/>
    <property type="match status" value="1"/>
</dbReference>
<evidence type="ECO:0000256" key="18">
    <source>
        <dbReference type="PIRSR" id="PIRSR000362-2"/>
    </source>
</evidence>